<dbReference type="Gene3D" id="1.10.10.2660">
    <property type="entry name" value="Ubiquitin-activating enzyme E1, SCCH domain"/>
    <property type="match status" value="1"/>
</dbReference>
<dbReference type="InterPro" id="IPR000011">
    <property type="entry name" value="UBQ/SUMO-activ_enz_E1-like"/>
</dbReference>
<dbReference type="InterPro" id="IPR042302">
    <property type="entry name" value="E1_FCCH_sf"/>
</dbReference>
<evidence type="ECO:0000256" key="1">
    <source>
        <dbReference type="ARBA" id="ARBA00000488"/>
    </source>
</evidence>
<evidence type="ECO:0000256" key="8">
    <source>
        <dbReference type="ARBA" id="ARBA00022840"/>
    </source>
</evidence>
<dbReference type="InterPro" id="IPR035985">
    <property type="entry name" value="Ubiquitin-activating_enz"/>
</dbReference>
<dbReference type="InterPro" id="IPR042063">
    <property type="entry name" value="Ubi_acti_E1_SCCH"/>
</dbReference>
<evidence type="ECO:0000256" key="9">
    <source>
        <dbReference type="ARBA" id="ARBA00030371"/>
    </source>
</evidence>
<evidence type="ECO:0000256" key="10">
    <source>
        <dbReference type="PROSITE-ProRule" id="PRU10132"/>
    </source>
</evidence>
<name>A0A1X7V455_AMPQE</name>
<dbReference type="Gene3D" id="3.10.290.60">
    <property type="entry name" value="Ubiquitin-activating enzyme E1, UFD domain"/>
    <property type="match status" value="1"/>
</dbReference>
<feature type="active site" description="Glycyl thioester intermediate" evidence="10">
    <location>
        <position position="619"/>
    </location>
</feature>
<dbReference type="NCBIfam" id="TIGR01408">
    <property type="entry name" value="Ube1"/>
    <property type="match status" value="1"/>
</dbReference>
<proteinExistence type="inferred from homology"/>
<dbReference type="SMART" id="SM00985">
    <property type="entry name" value="UBA_e1_C"/>
    <property type="match status" value="1"/>
</dbReference>
<dbReference type="Pfam" id="PF00899">
    <property type="entry name" value="ThiF"/>
    <property type="match status" value="1"/>
</dbReference>
<evidence type="ECO:0000256" key="11">
    <source>
        <dbReference type="RuleBase" id="RU000519"/>
    </source>
</evidence>
<dbReference type="Gene3D" id="3.40.50.12550">
    <property type="entry name" value="Ubiquitin-activating enzyme E1, inactive adenylation domain, subdomain 2"/>
    <property type="match status" value="1"/>
</dbReference>
<dbReference type="GO" id="GO:0004839">
    <property type="term" value="F:ubiquitin activating enzyme activity"/>
    <property type="evidence" value="ECO:0007669"/>
    <property type="project" value="UniProtKB-EC"/>
</dbReference>
<dbReference type="PANTHER" id="PTHR10953:SF4">
    <property type="entry name" value="UBIQUITIN-ACTIVATING ENZYME E1 C-TERMINAL DOMAIN-CONTAINING PROTEIN"/>
    <property type="match status" value="1"/>
</dbReference>
<evidence type="ECO:0000313" key="13">
    <source>
        <dbReference type="EnsemblMetazoa" id="Aqu2.1.35045_001"/>
    </source>
</evidence>
<dbReference type="FunFam" id="3.40.50.12550:FF:000001">
    <property type="entry name" value="Ubiquitin-activating enzyme E1 1"/>
    <property type="match status" value="1"/>
</dbReference>
<dbReference type="Proteomes" id="UP000007879">
    <property type="component" value="Unassembled WGS sequence"/>
</dbReference>
<dbReference type="InParanoid" id="A0A1X7V455"/>
<sequence length="1048" mass="117219">MSFENHVQAQSSPPAKKRRVENHFQEVEMADSTEKEIDEGLYSRQLYVLGHDAMRKMGASNVLIAGMKGLGVEVAKNVVLAGVKSVTIYDPDTIELPHLSSQFFFTENDVGKNTADVCQPHLSELNSYVPVDVLKGELSEEKLKKYQVVVLTDSSLTDQVRIGEFCHSNDIKFIVCDTKGLFGQVFCDFGNEFIVSDIDGEPPVSVLISSVTKDTEGVVTCSDETRHNLTGEDYVTFKEVEGMTELNGCQPRPVKELGPYTFSIGDTTGFSDYVKGGAAVQVKMPKTFKFKSINESLNEPEFLISDFAKFERPAQLHIGFQALHSYKSKCGCLPRPYNREDGAKFLEVVKEVNTAAVAKVEEIDEKLMMKLSYLSRGDCSPMQAVIGSITAQEVMKACSGKFSPLVQWFYFDALECLSEEEGGDELPEAAAVPQGSRYDGQIAIFGSDYQKKLEQLKYFIVGSGAIGCELLKNFAMIGIGAGPNGKVFVTDMDHIEKSNLNRQFLFRSWDIQKPKSTVAANSVKRMNPSLNIEAQQNRVGVDSEDIYNDDFFESLDGVCNALDNVDARLYMDRRCVYYRKPLLESGTLGTKGNVQVVLPNTTESYGSSQDPPEKTVPICTLHNFPNAIEHTLQWAREKFEELFAQPPDIVCQYLSDPAGFLARVHKGAGNEPLMTLRTLKTAAVDKRPTKFPDCVEWARLLFQEYYYNTIAQLLHVFPPDHKTTTGQPFWSGPKRCPTPIKFDPNEDLHLQFIVAGSILYAETYNIKPVKDKEEIRRMATAVVVPPFVPKSGVVIHTTDAEAQAASNAVTSDTDEMTAIENSLPSLQELKDLKMTPLDFEKDDDTNYHMDFIVACSNLRAGNYSIEPADYHKSKGIAGKIIPAIATTTSLVVGLVCLELYKLANGNKKIETFKNGFINLALPFFGFSEPMPAPKKKYYDKEWTLWDRFDIQGRKEDGSEMTLGEFLDLFQNDHRLDISMLSYDVSILYSFFMQKAKVTERKKMPMTEVAKAASKKGIAPHVRNLVFEICCSDDQGEDVEVPYIKYNFK</sequence>
<comment type="catalytic activity">
    <reaction evidence="1">
        <text>ATP + ubiquitin + [E1 ubiquitin-activating enzyme]-L-cysteine = AMP + diphosphate + S-ubiquitinyl-[E1 ubiquitin-activating enzyme]-L-cysteine.</text>
        <dbReference type="EC" id="6.2.1.45"/>
    </reaction>
</comment>
<dbReference type="GO" id="GO:0006511">
    <property type="term" value="P:ubiquitin-dependent protein catabolic process"/>
    <property type="evidence" value="ECO:0007669"/>
    <property type="project" value="TreeGrafter"/>
</dbReference>
<dbReference type="Pfam" id="PF09358">
    <property type="entry name" value="E1_UFD"/>
    <property type="match status" value="1"/>
</dbReference>
<reference evidence="13" key="2">
    <citation type="submission" date="2017-05" db="UniProtKB">
        <authorList>
            <consortium name="EnsemblMetazoa"/>
        </authorList>
    </citation>
    <scope>IDENTIFICATION</scope>
</reference>
<dbReference type="FunFam" id="3.40.50.720:FF:000015">
    <property type="entry name" value="Ubiquitin-activating enzyme E1 1"/>
    <property type="match status" value="1"/>
</dbReference>
<dbReference type="Pfam" id="PF16191">
    <property type="entry name" value="E1_4HB"/>
    <property type="match status" value="1"/>
</dbReference>
<keyword evidence="14" id="KW-1185">Reference proteome</keyword>
<dbReference type="FunFam" id="3.10.290.60:FF:000002">
    <property type="entry name" value="Ubiquitin-like modifier-activating enzyme 1"/>
    <property type="match status" value="1"/>
</dbReference>
<dbReference type="Gene3D" id="3.50.50.80">
    <property type="entry name" value="Ubiquitin-activating enzyme E1, inactive adenylation domain, subdomain 1"/>
    <property type="match status" value="1"/>
</dbReference>
<dbReference type="InterPro" id="IPR032420">
    <property type="entry name" value="E1_4HB"/>
</dbReference>
<dbReference type="FunFam" id="2.40.30.180:FF:000001">
    <property type="entry name" value="ubiquitin-like modifier-activating enzyme 1"/>
    <property type="match status" value="1"/>
</dbReference>
<evidence type="ECO:0000256" key="2">
    <source>
        <dbReference type="ARBA" id="ARBA00004906"/>
    </source>
</evidence>
<dbReference type="GO" id="GO:0005737">
    <property type="term" value="C:cytoplasm"/>
    <property type="evidence" value="ECO:0007669"/>
    <property type="project" value="TreeGrafter"/>
</dbReference>
<dbReference type="SUPFAM" id="SSF69572">
    <property type="entry name" value="Activating enzymes of the ubiquitin-like proteins"/>
    <property type="match status" value="2"/>
</dbReference>
<accession>A0A1X7V455</accession>
<protein>
    <recommendedName>
        <fullName evidence="4">E1 ubiquitin-activating enzyme</fullName>
        <ecNumber evidence="4">6.2.1.45</ecNumber>
    </recommendedName>
    <alternativeName>
        <fullName evidence="9">Ubiquitin-activating enzyme E1</fullName>
    </alternativeName>
</protein>
<dbReference type="FunFam" id="3.50.50.80:FF:000001">
    <property type="entry name" value="ubiquitin-like modifier-activating enzyme 1"/>
    <property type="match status" value="1"/>
</dbReference>
<evidence type="ECO:0000256" key="4">
    <source>
        <dbReference type="ARBA" id="ARBA00012990"/>
    </source>
</evidence>
<dbReference type="PRINTS" id="PR01849">
    <property type="entry name" value="UBIQUITINACT"/>
</dbReference>
<dbReference type="EnsemblMetazoa" id="XM_019995080.1">
    <property type="protein sequence ID" value="XP_019850639.1"/>
    <property type="gene ID" value="LOC100641842"/>
</dbReference>
<dbReference type="PROSITE" id="PS00536">
    <property type="entry name" value="UBIQUITIN_ACTIVAT_1"/>
    <property type="match status" value="1"/>
</dbReference>
<dbReference type="InterPro" id="IPR042449">
    <property type="entry name" value="Ub-E1_IAD_1"/>
</dbReference>
<dbReference type="OrthoDB" id="10252231at2759"/>
<dbReference type="InterPro" id="IPR018075">
    <property type="entry name" value="UBQ-activ_enz_E1"/>
</dbReference>
<dbReference type="EnsemblMetazoa" id="Aqu2.1.35045_001">
    <property type="protein sequence ID" value="Aqu2.1.35045_001"/>
    <property type="gene ID" value="Aqu2.1.35045"/>
</dbReference>
<dbReference type="CDD" id="cd01491">
    <property type="entry name" value="Ube1_repeat1"/>
    <property type="match status" value="1"/>
</dbReference>
<dbReference type="InterPro" id="IPR018965">
    <property type="entry name" value="Ub-activating_enz_E1_C"/>
</dbReference>
<reference evidence="14" key="1">
    <citation type="journal article" date="2010" name="Nature">
        <title>The Amphimedon queenslandica genome and the evolution of animal complexity.</title>
        <authorList>
            <person name="Srivastava M."/>
            <person name="Simakov O."/>
            <person name="Chapman J."/>
            <person name="Fahey B."/>
            <person name="Gauthier M.E."/>
            <person name="Mitros T."/>
            <person name="Richards G.S."/>
            <person name="Conaco C."/>
            <person name="Dacre M."/>
            <person name="Hellsten U."/>
            <person name="Larroux C."/>
            <person name="Putnam N.H."/>
            <person name="Stanke M."/>
            <person name="Adamska M."/>
            <person name="Darling A."/>
            <person name="Degnan S.M."/>
            <person name="Oakley T.H."/>
            <person name="Plachetzki D.C."/>
            <person name="Zhai Y."/>
            <person name="Adamski M."/>
            <person name="Calcino A."/>
            <person name="Cummins S.F."/>
            <person name="Goodstein D.M."/>
            <person name="Harris C."/>
            <person name="Jackson D.J."/>
            <person name="Leys S.P."/>
            <person name="Shu S."/>
            <person name="Woodcroft B.J."/>
            <person name="Vervoort M."/>
            <person name="Kosik K.S."/>
            <person name="Manning G."/>
            <person name="Degnan B.M."/>
            <person name="Rokhsar D.S."/>
        </authorList>
    </citation>
    <scope>NUCLEOTIDE SEQUENCE [LARGE SCALE GENOMIC DNA]</scope>
</reference>
<dbReference type="AlphaFoldDB" id="A0A1X7V455"/>
<dbReference type="STRING" id="400682.A0A1X7V455"/>
<dbReference type="Gene3D" id="3.40.50.720">
    <property type="entry name" value="NAD(P)-binding Rossmann-like Domain"/>
    <property type="match status" value="1"/>
</dbReference>
<dbReference type="UniPathway" id="UPA00143"/>
<dbReference type="GO" id="GO:0005634">
    <property type="term" value="C:nucleus"/>
    <property type="evidence" value="ECO:0007669"/>
    <property type="project" value="TreeGrafter"/>
</dbReference>
<gene>
    <name evidence="13" type="primary">100641842</name>
</gene>
<dbReference type="InterPro" id="IPR045886">
    <property type="entry name" value="ThiF/MoeB/HesA"/>
</dbReference>
<evidence type="ECO:0000256" key="5">
    <source>
        <dbReference type="ARBA" id="ARBA00022598"/>
    </source>
</evidence>
<keyword evidence="6 11" id="KW-0547">Nucleotide-binding</keyword>
<dbReference type="GO" id="GO:0006974">
    <property type="term" value="P:DNA damage response"/>
    <property type="evidence" value="ECO:0007669"/>
    <property type="project" value="TreeGrafter"/>
</dbReference>
<evidence type="ECO:0000256" key="7">
    <source>
        <dbReference type="ARBA" id="ARBA00022786"/>
    </source>
</evidence>
<evidence type="ECO:0000259" key="12">
    <source>
        <dbReference type="SMART" id="SM00985"/>
    </source>
</evidence>
<dbReference type="Gene3D" id="2.40.30.180">
    <property type="entry name" value="Ubiquitin-activating enzyme E1, FCCH domain"/>
    <property type="match status" value="1"/>
</dbReference>
<dbReference type="FunFam" id="1.10.10.2660:FF:000001">
    <property type="entry name" value="Ubiquitin-activating enzyme E1 1"/>
    <property type="match status" value="1"/>
</dbReference>
<keyword evidence="8 11" id="KW-0067">ATP-binding</keyword>
<dbReference type="CDD" id="cd01490">
    <property type="entry name" value="Ube1_repeat2"/>
    <property type="match status" value="1"/>
</dbReference>
<keyword evidence="5 11" id="KW-0436">Ligase</keyword>
<dbReference type="InterPro" id="IPR019572">
    <property type="entry name" value="UBA_E1_SCCH"/>
</dbReference>
<organism evidence="13">
    <name type="scientific">Amphimedon queenslandica</name>
    <name type="common">Sponge</name>
    <dbReference type="NCBI Taxonomy" id="400682"/>
    <lineage>
        <taxon>Eukaryota</taxon>
        <taxon>Metazoa</taxon>
        <taxon>Porifera</taxon>
        <taxon>Demospongiae</taxon>
        <taxon>Heteroscleromorpha</taxon>
        <taxon>Haplosclerida</taxon>
        <taxon>Niphatidae</taxon>
        <taxon>Amphimedon</taxon>
    </lineage>
</organism>
<dbReference type="GO" id="GO:0005524">
    <property type="term" value="F:ATP binding"/>
    <property type="evidence" value="ECO:0007669"/>
    <property type="project" value="UniProtKB-KW"/>
</dbReference>
<evidence type="ECO:0000256" key="6">
    <source>
        <dbReference type="ARBA" id="ARBA00022741"/>
    </source>
</evidence>
<dbReference type="EC" id="6.2.1.45" evidence="4"/>
<dbReference type="InterPro" id="IPR000594">
    <property type="entry name" value="ThiF_NAD_FAD-bd"/>
</dbReference>
<dbReference type="InterPro" id="IPR033127">
    <property type="entry name" value="UBQ-activ_enz_E1_Cys_AS"/>
</dbReference>
<dbReference type="InterPro" id="IPR032418">
    <property type="entry name" value="E1_FCCH"/>
</dbReference>
<evidence type="ECO:0000256" key="3">
    <source>
        <dbReference type="ARBA" id="ARBA00005673"/>
    </source>
</evidence>
<feature type="domain" description="Ubiquitin-activating enzyme E1 C-terminal" evidence="12">
    <location>
        <begin position="912"/>
        <end position="1043"/>
    </location>
</feature>
<dbReference type="InterPro" id="IPR038252">
    <property type="entry name" value="UBA_E1_C_sf"/>
</dbReference>
<evidence type="ECO:0000313" key="14">
    <source>
        <dbReference type="Proteomes" id="UP000007879"/>
    </source>
</evidence>
<dbReference type="KEGG" id="aqu:100641842"/>
<dbReference type="Pfam" id="PF16190">
    <property type="entry name" value="E1_FCCH"/>
    <property type="match status" value="1"/>
</dbReference>
<comment type="similarity">
    <text evidence="3 11">Belongs to the ubiquitin-activating E1 family.</text>
</comment>
<keyword evidence="7 11" id="KW-0833">Ubl conjugation pathway</keyword>
<dbReference type="PROSITE" id="PS00865">
    <property type="entry name" value="UBIQUITIN_ACTIVAT_2"/>
    <property type="match status" value="1"/>
</dbReference>
<comment type="pathway">
    <text evidence="2">Protein modification; protein ubiquitination.</text>
</comment>
<dbReference type="PANTHER" id="PTHR10953">
    <property type="entry name" value="UBIQUITIN-ACTIVATING ENZYME E1"/>
    <property type="match status" value="1"/>
</dbReference>
<dbReference type="Pfam" id="PF10585">
    <property type="entry name" value="UBA_E1_SCCH"/>
    <property type="match status" value="1"/>
</dbReference>
<dbReference type="InterPro" id="IPR018074">
    <property type="entry name" value="UBQ-activ_enz_E1_CS"/>
</dbReference>